<organism evidence="2 3">
    <name type="scientific">Paenibacillus gallinarum</name>
    <dbReference type="NCBI Taxonomy" id="2762232"/>
    <lineage>
        <taxon>Bacteria</taxon>
        <taxon>Bacillati</taxon>
        <taxon>Bacillota</taxon>
        <taxon>Bacilli</taxon>
        <taxon>Bacillales</taxon>
        <taxon>Paenibacillaceae</taxon>
        <taxon>Paenibacillus</taxon>
    </lineage>
</organism>
<comment type="caution">
    <text evidence="2">The sequence shown here is derived from an EMBL/GenBank/DDBJ whole genome shotgun (WGS) entry which is preliminary data.</text>
</comment>
<dbReference type="SUPFAM" id="SSF52980">
    <property type="entry name" value="Restriction endonuclease-like"/>
    <property type="match status" value="1"/>
</dbReference>
<sequence>MKIPNESPITYKEYLELKSTSNKLLEYIDGVVYMSPSPSTSHQRISMKLSVQLGSLLMGKECEVLAAPFDVVLSDEENNQKVVIPDLSVICDPSGFDEQRYVGVPKLIIEIISPSNQAHDLVFKLNLYQKYKVQEYWIVNPLQKYVQVFTLNEDGQYEILANEKSGTIRSLVVPGFELDVEKTFDF</sequence>
<dbReference type="Proteomes" id="UP000608071">
    <property type="component" value="Unassembled WGS sequence"/>
</dbReference>
<name>A0ABR8T3W0_9BACL</name>
<evidence type="ECO:0000313" key="3">
    <source>
        <dbReference type="Proteomes" id="UP000608071"/>
    </source>
</evidence>
<dbReference type="EMBL" id="JACSQL010000012">
    <property type="protein sequence ID" value="MBD7970451.1"/>
    <property type="molecule type" value="Genomic_DNA"/>
</dbReference>
<dbReference type="PANTHER" id="PTHR36558">
    <property type="entry name" value="GLR1098 PROTEIN"/>
    <property type="match status" value="1"/>
</dbReference>
<evidence type="ECO:0000313" key="2">
    <source>
        <dbReference type="EMBL" id="MBD7970451.1"/>
    </source>
</evidence>
<keyword evidence="2" id="KW-0378">Hydrolase</keyword>
<gene>
    <name evidence="2" type="ORF">H9647_20495</name>
</gene>
<proteinExistence type="predicted"/>
<dbReference type="InterPro" id="IPR008538">
    <property type="entry name" value="Uma2"/>
</dbReference>
<reference evidence="2 3" key="1">
    <citation type="submission" date="2020-08" db="EMBL/GenBank/DDBJ databases">
        <title>A Genomic Blueprint of the Chicken Gut Microbiome.</title>
        <authorList>
            <person name="Gilroy R."/>
            <person name="Ravi A."/>
            <person name="Getino M."/>
            <person name="Pursley I."/>
            <person name="Horton D.L."/>
            <person name="Alikhan N.-F."/>
            <person name="Baker D."/>
            <person name="Gharbi K."/>
            <person name="Hall N."/>
            <person name="Watson M."/>
            <person name="Adriaenssens E.M."/>
            <person name="Foster-Nyarko E."/>
            <person name="Jarju S."/>
            <person name="Secka A."/>
            <person name="Antonio M."/>
            <person name="Oren A."/>
            <person name="Chaudhuri R."/>
            <person name="La Ragione R.M."/>
            <person name="Hildebrand F."/>
            <person name="Pallen M.J."/>
        </authorList>
    </citation>
    <scope>NUCLEOTIDE SEQUENCE [LARGE SCALE GENOMIC DNA]</scope>
    <source>
        <strain evidence="2 3">Sa2BVA9</strain>
    </source>
</reference>
<dbReference type="RefSeq" id="WP_160035266.1">
    <property type="nucleotide sequence ID" value="NZ_JACSQL010000012.1"/>
</dbReference>
<accession>A0ABR8T3W0</accession>
<dbReference type="Pfam" id="PF05685">
    <property type="entry name" value="Uma2"/>
    <property type="match status" value="1"/>
</dbReference>
<feature type="domain" description="Putative restriction endonuclease" evidence="1">
    <location>
        <begin position="12"/>
        <end position="181"/>
    </location>
</feature>
<keyword evidence="2" id="KW-0540">Nuclease</keyword>
<dbReference type="InterPro" id="IPR011335">
    <property type="entry name" value="Restrct_endonuc-II-like"/>
</dbReference>
<dbReference type="CDD" id="cd06260">
    <property type="entry name" value="DUF820-like"/>
    <property type="match status" value="1"/>
</dbReference>
<evidence type="ECO:0000259" key="1">
    <source>
        <dbReference type="Pfam" id="PF05685"/>
    </source>
</evidence>
<dbReference type="PANTHER" id="PTHR36558:SF1">
    <property type="entry name" value="RESTRICTION ENDONUCLEASE DOMAIN-CONTAINING PROTEIN-RELATED"/>
    <property type="match status" value="1"/>
</dbReference>
<keyword evidence="2" id="KW-0255">Endonuclease</keyword>
<keyword evidence="3" id="KW-1185">Reference proteome</keyword>
<dbReference type="GO" id="GO:0004519">
    <property type="term" value="F:endonuclease activity"/>
    <property type="evidence" value="ECO:0007669"/>
    <property type="project" value="UniProtKB-KW"/>
</dbReference>
<dbReference type="InterPro" id="IPR012296">
    <property type="entry name" value="Nuclease_put_TT1808"/>
</dbReference>
<dbReference type="Gene3D" id="3.90.1570.10">
    <property type="entry name" value="tt1808, chain A"/>
    <property type="match status" value="1"/>
</dbReference>
<protein>
    <submittedName>
        <fullName evidence="2">Uma2 family endonuclease</fullName>
    </submittedName>
</protein>